<dbReference type="Gene3D" id="1.20.140.10">
    <property type="entry name" value="Butyryl-CoA Dehydrogenase, subunit A, domain 3"/>
    <property type="match status" value="1"/>
</dbReference>
<dbReference type="InterPro" id="IPR036250">
    <property type="entry name" value="AcylCo_DH-like_C"/>
</dbReference>
<dbReference type="Proteomes" id="UP001500729">
    <property type="component" value="Unassembled WGS sequence"/>
</dbReference>
<dbReference type="PROSITE" id="PS00073">
    <property type="entry name" value="ACYL_COA_DH_2"/>
    <property type="match status" value="1"/>
</dbReference>
<dbReference type="Pfam" id="PF00441">
    <property type="entry name" value="Acyl-CoA_dh_1"/>
    <property type="match status" value="1"/>
</dbReference>
<protein>
    <recommendedName>
        <fullName evidence="3">Acyl-CoA dehydrogenase/oxidase C-terminal domain-containing protein</fullName>
    </recommendedName>
</protein>
<organism evidence="4 5">
    <name type="scientific">Saccharopolyspora erythraea</name>
    <name type="common">Streptomyces erythraeus</name>
    <dbReference type="NCBI Taxonomy" id="1836"/>
    <lineage>
        <taxon>Bacteria</taxon>
        <taxon>Bacillati</taxon>
        <taxon>Actinomycetota</taxon>
        <taxon>Actinomycetes</taxon>
        <taxon>Pseudonocardiales</taxon>
        <taxon>Pseudonocardiaceae</taxon>
        <taxon>Saccharopolyspora</taxon>
    </lineage>
</organism>
<evidence type="ECO:0000259" key="3">
    <source>
        <dbReference type="Pfam" id="PF00441"/>
    </source>
</evidence>
<comment type="caution">
    <text evidence="4">The sequence shown here is derived from an EMBL/GenBank/DDBJ whole genome shotgun (WGS) entry which is preliminary data.</text>
</comment>
<evidence type="ECO:0000256" key="1">
    <source>
        <dbReference type="ARBA" id="ARBA00022630"/>
    </source>
</evidence>
<evidence type="ECO:0000256" key="2">
    <source>
        <dbReference type="SAM" id="MobiDB-lite"/>
    </source>
</evidence>
<evidence type="ECO:0000313" key="5">
    <source>
        <dbReference type="Proteomes" id="UP001500729"/>
    </source>
</evidence>
<dbReference type="InterPro" id="IPR009075">
    <property type="entry name" value="AcylCo_DH/oxidase_C"/>
</dbReference>
<keyword evidence="5" id="KW-1185">Reference proteome</keyword>
<evidence type="ECO:0000313" key="4">
    <source>
        <dbReference type="EMBL" id="GAA0548607.1"/>
    </source>
</evidence>
<gene>
    <name evidence="4" type="ORF">GCM10009533_54080</name>
</gene>
<dbReference type="SUPFAM" id="SSF47203">
    <property type="entry name" value="Acyl-CoA dehydrogenase C-terminal domain-like"/>
    <property type="match status" value="1"/>
</dbReference>
<reference evidence="4 5" key="1">
    <citation type="journal article" date="2019" name="Int. J. Syst. Evol. Microbiol.">
        <title>The Global Catalogue of Microorganisms (GCM) 10K type strain sequencing project: providing services to taxonomists for standard genome sequencing and annotation.</title>
        <authorList>
            <consortium name="The Broad Institute Genomics Platform"/>
            <consortium name="The Broad Institute Genome Sequencing Center for Infectious Disease"/>
            <person name="Wu L."/>
            <person name="Ma J."/>
        </authorList>
    </citation>
    <scope>NUCLEOTIDE SEQUENCE [LARGE SCALE GENOMIC DNA]</scope>
    <source>
        <strain evidence="4 5">JCM 10303</strain>
    </source>
</reference>
<name>A0ABN1DPU6_SACER</name>
<accession>A0ABN1DPU6</accession>
<feature type="compositionally biased region" description="Basic and acidic residues" evidence="2">
    <location>
        <begin position="360"/>
        <end position="377"/>
    </location>
</feature>
<feature type="domain" description="Acyl-CoA dehydrogenase/oxidase C-terminal" evidence="3">
    <location>
        <begin position="21"/>
        <end position="174"/>
    </location>
</feature>
<proteinExistence type="predicted"/>
<dbReference type="PANTHER" id="PTHR42707:SF2">
    <property type="entry name" value="ACD11 DEHYDROGENASE"/>
    <property type="match status" value="1"/>
</dbReference>
<dbReference type="EMBL" id="BAAAGS010000046">
    <property type="protein sequence ID" value="GAA0548607.1"/>
    <property type="molecule type" value="Genomic_DNA"/>
</dbReference>
<feature type="region of interest" description="Disordered" evidence="2">
    <location>
        <begin position="360"/>
        <end position="380"/>
    </location>
</feature>
<dbReference type="InterPro" id="IPR006089">
    <property type="entry name" value="Acyl-CoA_DH_CS"/>
</dbReference>
<dbReference type="PANTHER" id="PTHR42707">
    <property type="entry name" value="ACYL-COA DEHYDROGENASE"/>
    <property type="match status" value="1"/>
</dbReference>
<dbReference type="InterPro" id="IPR052904">
    <property type="entry name" value="Acyl-CoA_dehydrogenase-like"/>
</dbReference>
<keyword evidence="1" id="KW-0285">Flavoprotein</keyword>
<sequence length="466" mass="49841">MASGEVTLDDAFAVPVGELTNGFRQMAEMLNVSRLSNAMRAAALMRRAVLESVEHTRRRPAFGKALFDQPLMRATLLPMITDAEAALGLVLESAARLDDSDAGDQAARSLIRVLTPLAKYKVCKQARGITGEAMEIRGGNGYIEDWVNPRLLRDAHLGSIWEGSSNVIALDVLRCMRRESAHQAVAETYASRLHDIADPDVLDLLVAVSEFAEDLVVVLAERGWRGADPRAVSAVVDRKTHLLELADRGVVDFLDDAERVGVRAGVHLVQGADRGDGDASRLQRRAPVPDGAAAQGRFELGFELVAVDHPVLVGAEAQVVGQFVPAEECAESLPQAVVPDGDDEVSVGRRVRLVRHEARVPRTEPLRSPPGREEPRGPVDVQGELRLVQGGGDGLAPAGAGAFDECGKHSDDAAADGLSVRHARAISNAGTSSAIGRYTTCSEWTFCAESTTIATPTPALTRVSRL</sequence>